<keyword evidence="2" id="KW-1185">Reference proteome</keyword>
<evidence type="ECO:0000313" key="1">
    <source>
        <dbReference type="EMBL" id="KAK5631676.1"/>
    </source>
</evidence>
<dbReference type="PANTHER" id="PTHR38166">
    <property type="entry name" value="C2H2-TYPE DOMAIN-CONTAINING PROTEIN-RELATED"/>
    <property type="match status" value="1"/>
</dbReference>
<dbReference type="PANTHER" id="PTHR38166:SF1">
    <property type="entry name" value="C2H2-TYPE DOMAIN-CONTAINING PROTEIN"/>
    <property type="match status" value="1"/>
</dbReference>
<dbReference type="EMBL" id="JAWHQM010000020">
    <property type="protein sequence ID" value="KAK5631676.1"/>
    <property type="molecule type" value="Genomic_DNA"/>
</dbReference>
<gene>
    <name evidence="1" type="ORF">RRF57_007390</name>
</gene>
<name>A0AAN7UTL0_9PEZI</name>
<proteinExistence type="predicted"/>
<protein>
    <recommendedName>
        <fullName evidence="3">C2H2-type domain-containing protein</fullName>
    </recommendedName>
</protein>
<evidence type="ECO:0008006" key="3">
    <source>
        <dbReference type="Google" id="ProtNLM"/>
    </source>
</evidence>
<evidence type="ECO:0000313" key="2">
    <source>
        <dbReference type="Proteomes" id="UP001305414"/>
    </source>
</evidence>
<accession>A0AAN7UTL0</accession>
<sequence>MAGRQRVFACPFIFKDPRNHLGCRKYGLRRIKDVKQHLLRVHQRPPYCPRCYDTFSNAEERDNHIRVCQVENHPPVDLNGISDDQQMILRRRSNSKHTVEEQWYFLWETLFPNTDRPTGVYLDEVYSNEMCLLRGFMTTEGVGIFRNCLNAQAGIDWRVPANEKDDVSFQESVCRGVLERLFEGWSDYCTGGVVDPQQPAIPALPAAGTSAKTSSQINSLDWKEFHEGADASSSMSFYEISSAEGALETTSHPESNFDDLFVMLKQQQ</sequence>
<comment type="caution">
    <text evidence="1">The sequence shown here is derived from an EMBL/GenBank/DDBJ whole genome shotgun (WGS) entry which is preliminary data.</text>
</comment>
<dbReference type="AlphaFoldDB" id="A0AAN7UTL0"/>
<organism evidence="1 2">
    <name type="scientific">Xylaria bambusicola</name>
    <dbReference type="NCBI Taxonomy" id="326684"/>
    <lineage>
        <taxon>Eukaryota</taxon>
        <taxon>Fungi</taxon>
        <taxon>Dikarya</taxon>
        <taxon>Ascomycota</taxon>
        <taxon>Pezizomycotina</taxon>
        <taxon>Sordariomycetes</taxon>
        <taxon>Xylariomycetidae</taxon>
        <taxon>Xylariales</taxon>
        <taxon>Xylariaceae</taxon>
        <taxon>Xylaria</taxon>
    </lineage>
</organism>
<reference evidence="1 2" key="1">
    <citation type="submission" date="2023-10" db="EMBL/GenBank/DDBJ databases">
        <title>Draft genome sequence of Xylaria bambusicola isolate GMP-LS, the root and basal stem rot pathogen of sugarcane in Indonesia.</title>
        <authorList>
            <person name="Selvaraj P."/>
            <person name="Muralishankar V."/>
            <person name="Muruganantham S."/>
            <person name="Sp S."/>
            <person name="Haryani S."/>
            <person name="Lau K.J.X."/>
            <person name="Naqvi N.I."/>
        </authorList>
    </citation>
    <scope>NUCLEOTIDE SEQUENCE [LARGE SCALE GENOMIC DNA]</scope>
    <source>
        <strain evidence="1">GMP-LS</strain>
    </source>
</reference>
<dbReference type="Proteomes" id="UP001305414">
    <property type="component" value="Unassembled WGS sequence"/>
</dbReference>